<dbReference type="AlphaFoldDB" id="A0A8S2P2C3"/>
<proteinExistence type="predicted"/>
<protein>
    <submittedName>
        <fullName evidence="1">Uncharacterized protein</fullName>
    </submittedName>
</protein>
<organism evidence="1 2">
    <name type="scientific">Rotaria magnacalcarata</name>
    <dbReference type="NCBI Taxonomy" id="392030"/>
    <lineage>
        <taxon>Eukaryota</taxon>
        <taxon>Metazoa</taxon>
        <taxon>Spiralia</taxon>
        <taxon>Gnathifera</taxon>
        <taxon>Rotifera</taxon>
        <taxon>Eurotatoria</taxon>
        <taxon>Bdelloidea</taxon>
        <taxon>Philodinida</taxon>
        <taxon>Philodinidae</taxon>
        <taxon>Rotaria</taxon>
    </lineage>
</organism>
<sequence length="70" mass="8091">MDSTNIIIPFDFPFAILEHQNNSDPTYKRVYAVADGQYTYGPLSLFQYLNDEKYAKTIRSEKLPLSLPCK</sequence>
<comment type="caution">
    <text evidence="1">The sequence shown here is derived from an EMBL/GenBank/DDBJ whole genome shotgun (WGS) entry which is preliminary data.</text>
</comment>
<evidence type="ECO:0000313" key="2">
    <source>
        <dbReference type="Proteomes" id="UP000681720"/>
    </source>
</evidence>
<evidence type="ECO:0000313" key="1">
    <source>
        <dbReference type="EMBL" id="CAF4032348.1"/>
    </source>
</evidence>
<dbReference type="EMBL" id="CAJOBJ010005463">
    <property type="protein sequence ID" value="CAF4032348.1"/>
    <property type="molecule type" value="Genomic_DNA"/>
</dbReference>
<gene>
    <name evidence="1" type="ORF">GIL414_LOCUS13461</name>
</gene>
<reference evidence="1" key="1">
    <citation type="submission" date="2021-02" db="EMBL/GenBank/DDBJ databases">
        <authorList>
            <person name="Nowell W R."/>
        </authorList>
    </citation>
    <scope>NUCLEOTIDE SEQUENCE</scope>
</reference>
<dbReference type="Proteomes" id="UP000681720">
    <property type="component" value="Unassembled WGS sequence"/>
</dbReference>
<accession>A0A8S2P2C3</accession>
<feature type="non-terminal residue" evidence="1">
    <location>
        <position position="1"/>
    </location>
</feature>
<name>A0A8S2P2C3_9BILA</name>